<evidence type="ECO:0000256" key="1">
    <source>
        <dbReference type="SAM" id="MobiDB-lite"/>
    </source>
</evidence>
<dbReference type="OrthoDB" id="250722at2"/>
<sequence length="259" mass="27916">MPYRTLDPDKIIETVATLDRRISERFPGCGLRKVCSELLDIAKTSQKKAAAVSEPNLPLRFGIALVLGLGVALLIYVGSIIELKHGDENLFGVLEGIDAAVNTLVVMGAGVFFLSTLEGRWHRQKALDDLHELRSIVHVIDMHQLTKDPGRVSTVGTATPSSPQRVMTPFELVRYLDYCSEMLSLAAKIAALYAQGTRDPIVIETASDLGQTTSYLSSKIWQKITLVQAQIDSPAAGPSALSEGVTQLDGATTVSTPAT</sequence>
<keyword evidence="4" id="KW-1185">Reference proteome</keyword>
<gene>
    <name evidence="3" type="ORF">YBN1229_v1_1334</name>
</gene>
<feature type="compositionally biased region" description="Polar residues" evidence="1">
    <location>
        <begin position="249"/>
        <end position="259"/>
    </location>
</feature>
<feature type="transmembrane region" description="Helical" evidence="2">
    <location>
        <begin position="99"/>
        <end position="117"/>
    </location>
</feature>
<feature type="transmembrane region" description="Helical" evidence="2">
    <location>
        <begin position="57"/>
        <end position="79"/>
    </location>
</feature>
<dbReference type="RefSeq" id="WP_046477387.1">
    <property type="nucleotide sequence ID" value="NZ_LN829118.1"/>
</dbReference>
<dbReference type="Proteomes" id="UP000033187">
    <property type="component" value="Chromosome 1"/>
</dbReference>
<protein>
    <submittedName>
        <fullName evidence="3">Uncharacterized protein</fullName>
    </submittedName>
</protein>
<dbReference type="AlphaFoldDB" id="A0A0D6JDF4"/>
<evidence type="ECO:0000313" key="4">
    <source>
        <dbReference type="Proteomes" id="UP000033187"/>
    </source>
</evidence>
<dbReference type="EMBL" id="LN829119">
    <property type="protein sequence ID" value="CPR17609.1"/>
    <property type="molecule type" value="Genomic_DNA"/>
</dbReference>
<keyword evidence="2" id="KW-0812">Transmembrane</keyword>
<dbReference type="KEGG" id="fil:BN1229_v1_1336"/>
<keyword evidence="2" id="KW-0472">Membrane</keyword>
<evidence type="ECO:0000256" key="2">
    <source>
        <dbReference type="SAM" id="Phobius"/>
    </source>
</evidence>
<accession>A0A0D6JDF4</accession>
<proteinExistence type="predicted"/>
<keyword evidence="2" id="KW-1133">Transmembrane helix</keyword>
<organism evidence="3 4">
    <name type="scientific">Candidatus Filomicrobium marinum</name>
    <dbReference type="NCBI Taxonomy" id="1608628"/>
    <lineage>
        <taxon>Bacteria</taxon>
        <taxon>Pseudomonadati</taxon>
        <taxon>Pseudomonadota</taxon>
        <taxon>Alphaproteobacteria</taxon>
        <taxon>Hyphomicrobiales</taxon>
        <taxon>Hyphomicrobiaceae</taxon>
        <taxon>Filomicrobium</taxon>
    </lineage>
</organism>
<name>A0A0D6JDF4_9HYPH</name>
<evidence type="ECO:0000313" key="3">
    <source>
        <dbReference type="EMBL" id="CPR17609.1"/>
    </source>
</evidence>
<feature type="region of interest" description="Disordered" evidence="1">
    <location>
        <begin position="238"/>
        <end position="259"/>
    </location>
</feature>
<reference evidence="4" key="1">
    <citation type="submission" date="2015-02" db="EMBL/GenBank/DDBJ databases">
        <authorList>
            <person name="Chooi Y.-H."/>
        </authorList>
    </citation>
    <scope>NUCLEOTIDE SEQUENCE [LARGE SCALE GENOMIC DNA]</scope>
    <source>
        <strain evidence="4">strain Y</strain>
    </source>
</reference>
<dbReference type="KEGG" id="fiy:BN1229_v1_1334"/>